<proteinExistence type="predicted"/>
<dbReference type="OrthoDB" id="5493590at2"/>
<dbReference type="GO" id="GO:0004803">
    <property type="term" value="F:transposase activity"/>
    <property type="evidence" value="ECO:0007669"/>
    <property type="project" value="InterPro"/>
</dbReference>
<comment type="caution">
    <text evidence="2">The sequence shown here is derived from an EMBL/GenBank/DDBJ whole genome shotgun (WGS) entry which is preliminary data.</text>
</comment>
<reference evidence="2 3" key="1">
    <citation type="submission" date="2007-06" db="EMBL/GenBank/DDBJ databases">
        <authorList>
            <person name="Shimkets L."/>
            <person name="Ferriera S."/>
            <person name="Johnson J."/>
            <person name="Kravitz S."/>
            <person name="Beeson K."/>
            <person name="Sutton G."/>
            <person name="Rogers Y.-H."/>
            <person name="Friedman R."/>
            <person name="Frazier M."/>
            <person name="Venter J.C."/>
        </authorList>
    </citation>
    <scope>NUCLEOTIDE SEQUENCE [LARGE SCALE GENOMIC DNA]</scope>
    <source>
        <strain evidence="2 3">SIR-1</strain>
    </source>
</reference>
<dbReference type="STRING" id="391625.PPSIR1_25776"/>
<dbReference type="GO" id="GO:0006313">
    <property type="term" value="P:DNA transposition"/>
    <property type="evidence" value="ECO:0007669"/>
    <property type="project" value="InterPro"/>
</dbReference>
<dbReference type="eggNOG" id="COG1943">
    <property type="taxonomic scope" value="Bacteria"/>
</dbReference>
<dbReference type="PANTHER" id="PTHR34322">
    <property type="entry name" value="TRANSPOSASE, Y1_TNP DOMAIN-CONTAINING"/>
    <property type="match status" value="1"/>
</dbReference>
<dbReference type="SMART" id="SM01321">
    <property type="entry name" value="Y1_Tnp"/>
    <property type="match status" value="1"/>
</dbReference>
<dbReference type="SUPFAM" id="SSF143422">
    <property type="entry name" value="Transposase IS200-like"/>
    <property type="match status" value="1"/>
</dbReference>
<dbReference type="InterPro" id="IPR002686">
    <property type="entry name" value="Transposase_17"/>
</dbReference>
<protein>
    <recommendedName>
        <fullName evidence="1">Transposase IS200-like domain-containing protein</fullName>
    </recommendedName>
</protein>
<dbReference type="InterPro" id="IPR036515">
    <property type="entry name" value="Transposase_17_sf"/>
</dbReference>
<keyword evidence="3" id="KW-1185">Reference proteome</keyword>
<gene>
    <name evidence="2" type="ORF">PPSIR1_25776</name>
</gene>
<dbReference type="EMBL" id="ABCS01000006">
    <property type="protein sequence ID" value="EDM81053.1"/>
    <property type="molecule type" value="Genomic_DNA"/>
</dbReference>
<dbReference type="Proteomes" id="UP000005801">
    <property type="component" value="Unassembled WGS sequence"/>
</dbReference>
<evidence type="ECO:0000313" key="3">
    <source>
        <dbReference type="Proteomes" id="UP000005801"/>
    </source>
</evidence>
<name>A6FZG9_9BACT</name>
<dbReference type="PANTHER" id="PTHR34322:SF2">
    <property type="entry name" value="TRANSPOSASE IS200-LIKE DOMAIN-CONTAINING PROTEIN"/>
    <property type="match status" value="1"/>
</dbReference>
<dbReference type="Gene3D" id="3.30.70.1290">
    <property type="entry name" value="Transposase IS200-like"/>
    <property type="match status" value="1"/>
</dbReference>
<organism evidence="2 3">
    <name type="scientific">Plesiocystis pacifica SIR-1</name>
    <dbReference type="NCBI Taxonomy" id="391625"/>
    <lineage>
        <taxon>Bacteria</taxon>
        <taxon>Pseudomonadati</taxon>
        <taxon>Myxococcota</taxon>
        <taxon>Polyangia</taxon>
        <taxon>Nannocystales</taxon>
        <taxon>Nannocystaceae</taxon>
        <taxon>Plesiocystis</taxon>
    </lineage>
</organism>
<feature type="domain" description="Transposase IS200-like" evidence="1">
    <location>
        <begin position="8"/>
        <end position="124"/>
    </location>
</feature>
<accession>A6FZG9</accession>
<sequence length="289" mass="33316">MTAPRRVLPGRTYLLTRRCLERRFYLRPDPIVSQIFEYLLAVACQRFDIQLHAYVMMSNHYHLVVTDQLGNLPSFQQYLNSLLARAVNQHRSHWGQFWDRESYNAVELLEDDAILAKIAYTELNPIHAGLVSHPTAWTAPTSAPLHFGHERQLQRPEGFFSPSMPQTITLGLVEPSSIGRQRTQAHRDHVFAEARQAAKQTQHRPTGMRQVLLRDWTESPTTPEPRQKLRPRFASRCTELRVHALTEFRRWLGSYRAALERFKAGEYPVAFPAGTFWMCARLGCPSAPS</sequence>
<dbReference type="GO" id="GO:0003677">
    <property type="term" value="F:DNA binding"/>
    <property type="evidence" value="ECO:0007669"/>
    <property type="project" value="InterPro"/>
</dbReference>
<evidence type="ECO:0000313" key="2">
    <source>
        <dbReference type="EMBL" id="EDM81053.1"/>
    </source>
</evidence>
<evidence type="ECO:0000259" key="1">
    <source>
        <dbReference type="SMART" id="SM01321"/>
    </source>
</evidence>
<dbReference type="AlphaFoldDB" id="A6FZG9"/>